<evidence type="ECO:0000313" key="17">
    <source>
        <dbReference type="EMBL" id="NMW40597.1"/>
    </source>
</evidence>
<dbReference type="Gene3D" id="3.30.565.10">
    <property type="entry name" value="Histidine kinase-like ATPase, C-terminal domain"/>
    <property type="match status" value="1"/>
</dbReference>
<dbReference type="SUPFAM" id="SSF55874">
    <property type="entry name" value="ATPase domain of HSP90 chaperone/DNA topoisomerase II/histidine kinase"/>
    <property type="match status" value="1"/>
</dbReference>
<keyword evidence="10" id="KW-0902">Two-component regulatory system</keyword>
<dbReference type="GO" id="GO:0000155">
    <property type="term" value="F:phosphorelay sensor kinase activity"/>
    <property type="evidence" value="ECO:0007669"/>
    <property type="project" value="InterPro"/>
</dbReference>
<keyword evidence="13" id="KW-0175">Coiled coil</keyword>
<evidence type="ECO:0000256" key="2">
    <source>
        <dbReference type="ARBA" id="ARBA00004236"/>
    </source>
</evidence>
<dbReference type="PROSITE" id="PS50109">
    <property type="entry name" value="HIS_KIN"/>
    <property type="match status" value="1"/>
</dbReference>
<dbReference type="PANTHER" id="PTHR43547:SF2">
    <property type="entry name" value="HYBRID SIGNAL TRANSDUCTION HISTIDINE KINASE C"/>
    <property type="match status" value="1"/>
</dbReference>
<accession>A0A848QWQ9</accession>
<sequence length="771" mass="87448">MRLYRILLASGYLSIFLMALLVAYTCHNEQRTLKLQEEGNQRINELRQDINRLNMQIAGLSFQGETVAEWDEDDMAQYHMQRLVIDSTLYAFSDIFQSKRTEIDTLRMMLADKEARLNELAGIHLRQRTLNRRIADIVPVIARQSSEEKPSKPKRKGFLGIFGKKEEAKPTVTTTMLHSLNSNVINEQKAQSRRLSEQADSLAARNAELNIQLQTLINRIDCDVQKGLQTQEAQTVSMRNRSFVQIGSLTGFILILLLCLFIIIHRDIKHIRRYRRKTAELIGQLKKSVQQNEALIASRKKAVHTITHELRTPLTAIKGYAGLMMKERDEDKTGQYIQNIQQSSDRMRDMLNTLLDFFRLDNGKEQPKMQPCRISAITHTLEIEFMPVAMNKGLSLTVKNGNDTIVLTDKERIIQIGNNLLSNAIKFTEEGGVSLTTDYNNGILTLVVEDTGTGMTKEEQQRVFDAFERLSNAAAKDGFGLGLAIVHNIVTMLSGKIRLESEKGKGSRFTVEIPMQKADEVPEQVMRTYISRKERNLNVVAIDNDEVLLLMLKEMYVQEGIHCDTCTDAAELIEMIRQKEYNLLLADLNMPGINGFELLELLRSSNVSNSKTIPVVVATASGSCNAEELLERGFTGCLFKPFSISELMEVSDRCAIKASPNGKIDFSTLLSYGNEAIMLDKLMTETEKEMQAVRDAAKEYDLQELDALIHHLRSSWEILRADHPLRELYGLLHGKNKPDNEALGHVVTTVLDKGIEIIRLAKEERRKYENG</sequence>
<dbReference type="Pfam" id="PF02518">
    <property type="entry name" value="HATPase_c"/>
    <property type="match status" value="1"/>
</dbReference>
<dbReference type="InterPro" id="IPR005467">
    <property type="entry name" value="His_kinase_dom"/>
</dbReference>
<dbReference type="InterPro" id="IPR003594">
    <property type="entry name" value="HATPase_dom"/>
</dbReference>
<feature type="domain" description="Response regulatory" evidence="16">
    <location>
        <begin position="538"/>
        <end position="655"/>
    </location>
</feature>
<evidence type="ECO:0000256" key="4">
    <source>
        <dbReference type="ARBA" id="ARBA00022475"/>
    </source>
</evidence>
<gene>
    <name evidence="17" type="ORF">HKQ55_10690</name>
</gene>
<dbReference type="SMART" id="SM00388">
    <property type="entry name" value="HisKA"/>
    <property type="match status" value="1"/>
</dbReference>
<feature type="coiled-coil region" evidence="13">
    <location>
        <begin position="185"/>
        <end position="219"/>
    </location>
</feature>
<dbReference type="InterPro" id="IPR001789">
    <property type="entry name" value="Sig_transdc_resp-reg_receiver"/>
</dbReference>
<dbReference type="InterPro" id="IPR011006">
    <property type="entry name" value="CheY-like_superfamily"/>
</dbReference>
<feature type="domain" description="Histidine kinase" evidence="15">
    <location>
        <begin position="305"/>
        <end position="517"/>
    </location>
</feature>
<proteinExistence type="predicted"/>
<evidence type="ECO:0000313" key="18">
    <source>
        <dbReference type="Proteomes" id="UP000583639"/>
    </source>
</evidence>
<reference evidence="17 18" key="1">
    <citation type="submission" date="2020-04" db="EMBL/GenBank/DDBJ databases">
        <title>A novel gut-associated lysogenic phage, Bacteroides phage BV01, alters the host transcriptome and bile acid metabolism in Bacteroides vulgatus.</title>
        <authorList>
            <person name="Campbell D.E."/>
            <person name="Ly L."/>
            <person name="Ridlon J.M."/>
            <person name="Hsiao A."/>
            <person name="Degnan P.H."/>
        </authorList>
    </citation>
    <scope>NUCLEOTIDE SEQUENCE [LARGE SCALE GENOMIC DNA]</scope>
    <source>
        <strain evidence="17 18">VPI-BV8526</strain>
    </source>
</reference>
<keyword evidence="5 12" id="KW-0597">Phosphoprotein</keyword>
<keyword evidence="11 14" id="KW-0472">Membrane</keyword>
<dbReference type="InterPro" id="IPR004358">
    <property type="entry name" value="Sig_transdc_His_kin-like_C"/>
</dbReference>
<dbReference type="EC" id="2.7.13.3" evidence="3"/>
<dbReference type="EMBL" id="JABDSI010000115">
    <property type="protein sequence ID" value="NMW40597.1"/>
    <property type="molecule type" value="Genomic_DNA"/>
</dbReference>
<dbReference type="CDD" id="cd17584">
    <property type="entry name" value="REC_typeB_ARR-like"/>
    <property type="match status" value="1"/>
</dbReference>
<dbReference type="Pfam" id="PF00072">
    <property type="entry name" value="Response_reg"/>
    <property type="match status" value="1"/>
</dbReference>
<keyword evidence="4" id="KW-1003">Cell membrane</keyword>
<evidence type="ECO:0000256" key="10">
    <source>
        <dbReference type="ARBA" id="ARBA00023012"/>
    </source>
</evidence>
<keyword evidence="6" id="KW-0808">Transferase</keyword>
<evidence type="ECO:0000256" key="12">
    <source>
        <dbReference type="PROSITE-ProRule" id="PRU00169"/>
    </source>
</evidence>
<comment type="catalytic activity">
    <reaction evidence="1">
        <text>ATP + protein L-histidine = ADP + protein N-phospho-L-histidine.</text>
        <dbReference type="EC" id="2.7.13.3"/>
    </reaction>
</comment>
<dbReference type="InterPro" id="IPR003661">
    <property type="entry name" value="HisK_dim/P_dom"/>
</dbReference>
<dbReference type="FunFam" id="3.30.565.10:FF:000023">
    <property type="entry name" value="PAS domain-containing sensor histidine kinase"/>
    <property type="match status" value="1"/>
</dbReference>
<dbReference type="GO" id="GO:0005886">
    <property type="term" value="C:plasma membrane"/>
    <property type="evidence" value="ECO:0007669"/>
    <property type="project" value="UniProtKB-SubCell"/>
</dbReference>
<protein>
    <recommendedName>
        <fullName evidence="3">histidine kinase</fullName>
        <ecNumber evidence="3">2.7.13.3</ecNumber>
    </recommendedName>
</protein>
<dbReference type="GO" id="GO:0005524">
    <property type="term" value="F:ATP binding"/>
    <property type="evidence" value="ECO:0007669"/>
    <property type="project" value="UniProtKB-KW"/>
</dbReference>
<dbReference type="Pfam" id="PF00512">
    <property type="entry name" value="HisKA"/>
    <property type="match status" value="1"/>
</dbReference>
<dbReference type="SUPFAM" id="SSF47226">
    <property type="entry name" value="Histidine-containing phosphotransfer domain, HPT domain"/>
    <property type="match status" value="1"/>
</dbReference>
<dbReference type="PROSITE" id="PS50110">
    <property type="entry name" value="RESPONSE_REGULATORY"/>
    <property type="match status" value="1"/>
</dbReference>
<feature type="modified residue" description="4-aspartylphosphate" evidence="12">
    <location>
        <position position="587"/>
    </location>
</feature>
<dbReference type="RefSeq" id="WP_172770081.1">
    <property type="nucleotide sequence ID" value="NZ_JABDSI010000115.1"/>
</dbReference>
<dbReference type="SUPFAM" id="SSF52172">
    <property type="entry name" value="CheY-like"/>
    <property type="match status" value="1"/>
</dbReference>
<evidence type="ECO:0000256" key="1">
    <source>
        <dbReference type="ARBA" id="ARBA00000085"/>
    </source>
</evidence>
<evidence type="ECO:0000256" key="11">
    <source>
        <dbReference type="ARBA" id="ARBA00023136"/>
    </source>
</evidence>
<keyword evidence="14" id="KW-0812">Transmembrane</keyword>
<evidence type="ECO:0000256" key="3">
    <source>
        <dbReference type="ARBA" id="ARBA00012438"/>
    </source>
</evidence>
<dbReference type="Gene3D" id="3.40.50.2300">
    <property type="match status" value="1"/>
</dbReference>
<evidence type="ECO:0000259" key="16">
    <source>
        <dbReference type="PROSITE" id="PS50110"/>
    </source>
</evidence>
<keyword evidence="8" id="KW-0418">Kinase</keyword>
<dbReference type="Proteomes" id="UP000583639">
    <property type="component" value="Unassembled WGS sequence"/>
</dbReference>
<dbReference type="AlphaFoldDB" id="A0A848QWQ9"/>
<comment type="caution">
    <text evidence="17">The sequence shown here is derived from an EMBL/GenBank/DDBJ whole genome shotgun (WGS) entry which is preliminary data.</text>
</comment>
<dbReference type="InterPro" id="IPR036890">
    <property type="entry name" value="HATPase_C_sf"/>
</dbReference>
<feature type="coiled-coil region" evidence="13">
    <location>
        <begin position="36"/>
        <end position="63"/>
    </location>
</feature>
<evidence type="ECO:0000256" key="14">
    <source>
        <dbReference type="SAM" id="Phobius"/>
    </source>
</evidence>
<evidence type="ECO:0000256" key="7">
    <source>
        <dbReference type="ARBA" id="ARBA00022741"/>
    </source>
</evidence>
<dbReference type="InterPro" id="IPR036641">
    <property type="entry name" value="HPT_dom_sf"/>
</dbReference>
<evidence type="ECO:0000256" key="13">
    <source>
        <dbReference type="SAM" id="Coils"/>
    </source>
</evidence>
<dbReference type="Gene3D" id="1.10.287.130">
    <property type="match status" value="1"/>
</dbReference>
<dbReference type="PANTHER" id="PTHR43547">
    <property type="entry name" value="TWO-COMPONENT HISTIDINE KINASE"/>
    <property type="match status" value="1"/>
</dbReference>
<dbReference type="CDD" id="cd00082">
    <property type="entry name" value="HisKA"/>
    <property type="match status" value="1"/>
</dbReference>
<keyword evidence="14" id="KW-1133">Transmembrane helix</keyword>
<keyword evidence="7" id="KW-0547">Nucleotide-binding</keyword>
<evidence type="ECO:0000259" key="15">
    <source>
        <dbReference type="PROSITE" id="PS50109"/>
    </source>
</evidence>
<evidence type="ECO:0000256" key="8">
    <source>
        <dbReference type="ARBA" id="ARBA00022777"/>
    </source>
</evidence>
<keyword evidence="9" id="KW-0067">ATP-binding</keyword>
<dbReference type="SMART" id="SM00387">
    <property type="entry name" value="HATPase_c"/>
    <property type="match status" value="1"/>
</dbReference>
<feature type="transmembrane region" description="Helical" evidence="14">
    <location>
        <begin position="243"/>
        <end position="264"/>
    </location>
</feature>
<comment type="subcellular location">
    <subcellularLocation>
        <location evidence="2">Cell membrane</location>
    </subcellularLocation>
</comment>
<evidence type="ECO:0000256" key="5">
    <source>
        <dbReference type="ARBA" id="ARBA00022553"/>
    </source>
</evidence>
<evidence type="ECO:0000256" key="6">
    <source>
        <dbReference type="ARBA" id="ARBA00022679"/>
    </source>
</evidence>
<name>A0A848QWQ9_PHOVU</name>
<dbReference type="PRINTS" id="PR00344">
    <property type="entry name" value="BCTRLSENSOR"/>
</dbReference>
<evidence type="ECO:0000256" key="9">
    <source>
        <dbReference type="ARBA" id="ARBA00022840"/>
    </source>
</evidence>
<dbReference type="SMART" id="SM00448">
    <property type="entry name" value="REC"/>
    <property type="match status" value="1"/>
</dbReference>
<dbReference type="InterPro" id="IPR036097">
    <property type="entry name" value="HisK_dim/P_sf"/>
</dbReference>
<dbReference type="SUPFAM" id="SSF47384">
    <property type="entry name" value="Homodimeric domain of signal transducing histidine kinase"/>
    <property type="match status" value="1"/>
</dbReference>
<organism evidence="17 18">
    <name type="scientific">Phocaeicola vulgatus</name>
    <name type="common">Bacteroides vulgatus</name>
    <dbReference type="NCBI Taxonomy" id="821"/>
    <lineage>
        <taxon>Bacteria</taxon>
        <taxon>Pseudomonadati</taxon>
        <taxon>Bacteroidota</taxon>
        <taxon>Bacteroidia</taxon>
        <taxon>Bacteroidales</taxon>
        <taxon>Bacteroidaceae</taxon>
        <taxon>Phocaeicola</taxon>
    </lineage>
</organism>